<protein>
    <submittedName>
        <fullName evidence="2">Uncharacterized protein</fullName>
    </submittedName>
</protein>
<comment type="caution">
    <text evidence="2">The sequence shown here is derived from an EMBL/GenBank/DDBJ whole genome shotgun (WGS) entry which is preliminary data.</text>
</comment>
<organism evidence="2 3">
    <name type="scientific">Eumeta variegata</name>
    <name type="common">Bagworm moth</name>
    <name type="synonym">Eumeta japonica</name>
    <dbReference type="NCBI Taxonomy" id="151549"/>
    <lineage>
        <taxon>Eukaryota</taxon>
        <taxon>Metazoa</taxon>
        <taxon>Ecdysozoa</taxon>
        <taxon>Arthropoda</taxon>
        <taxon>Hexapoda</taxon>
        <taxon>Insecta</taxon>
        <taxon>Pterygota</taxon>
        <taxon>Neoptera</taxon>
        <taxon>Endopterygota</taxon>
        <taxon>Lepidoptera</taxon>
        <taxon>Glossata</taxon>
        <taxon>Ditrysia</taxon>
        <taxon>Tineoidea</taxon>
        <taxon>Psychidae</taxon>
        <taxon>Oiketicinae</taxon>
        <taxon>Eumeta</taxon>
    </lineage>
</organism>
<reference evidence="2 3" key="1">
    <citation type="journal article" date="2019" name="Commun. Biol.">
        <title>The bagworm genome reveals a unique fibroin gene that provides high tensile strength.</title>
        <authorList>
            <person name="Kono N."/>
            <person name="Nakamura H."/>
            <person name="Ohtoshi R."/>
            <person name="Tomita M."/>
            <person name="Numata K."/>
            <person name="Arakawa K."/>
        </authorList>
    </citation>
    <scope>NUCLEOTIDE SEQUENCE [LARGE SCALE GENOMIC DNA]</scope>
</reference>
<dbReference type="Gene3D" id="3.60.10.10">
    <property type="entry name" value="Endonuclease/exonuclease/phosphatase"/>
    <property type="match status" value="1"/>
</dbReference>
<dbReference type="SUPFAM" id="SSF56219">
    <property type="entry name" value="DNase I-like"/>
    <property type="match status" value="1"/>
</dbReference>
<proteinExistence type="predicted"/>
<evidence type="ECO:0000256" key="1">
    <source>
        <dbReference type="SAM" id="MobiDB-lite"/>
    </source>
</evidence>
<evidence type="ECO:0000313" key="2">
    <source>
        <dbReference type="EMBL" id="GBP55033.1"/>
    </source>
</evidence>
<gene>
    <name evidence="2" type="ORF">EVAR_46329_1</name>
</gene>
<sequence length="316" mass="35227">MSRRDGFPLDGTRHPEKTVESKRFSARLVLYAPLGIRVEAPFKKVDPVNVTVSKYGHAAANCHADPRCVKCLVPHWTKEFAHESEEKPPKLPPCAPRDLENFPASRLQQKTTPVVNFHPAPAPSTNPWGRNQPPRAVPEPSREPARRAPPAPRPETASVGPSSFGDDIQTVMAVLRAVSSSEIAEFAGQLRACRNVEEKLLVLVRYHDLMKNIPELTNCMSEYEIDIALIQETFLKPNRPRACAIAGYVQLRTDRTYARKGGTALYYNRSLHCCPITIPPLVNMEATGYRLAMTGHRTIIIVSVYLPSPKPLSERP</sequence>
<keyword evidence="3" id="KW-1185">Reference proteome</keyword>
<dbReference type="EMBL" id="BGZK01000660">
    <property type="protein sequence ID" value="GBP55033.1"/>
    <property type="molecule type" value="Genomic_DNA"/>
</dbReference>
<dbReference type="OrthoDB" id="7487383at2759"/>
<dbReference type="InterPro" id="IPR036691">
    <property type="entry name" value="Endo/exonu/phosph_ase_sf"/>
</dbReference>
<dbReference type="Proteomes" id="UP000299102">
    <property type="component" value="Unassembled WGS sequence"/>
</dbReference>
<dbReference type="AlphaFoldDB" id="A0A4C1WVU2"/>
<evidence type="ECO:0000313" key="3">
    <source>
        <dbReference type="Proteomes" id="UP000299102"/>
    </source>
</evidence>
<name>A0A4C1WVU2_EUMVA</name>
<accession>A0A4C1WVU2</accession>
<feature type="region of interest" description="Disordered" evidence="1">
    <location>
        <begin position="111"/>
        <end position="164"/>
    </location>
</feature>